<organism evidence="1 2">
    <name type="scientific">Sphaerospermopsis aphanizomenoides LEGE 00250</name>
    <dbReference type="NCBI Taxonomy" id="2777972"/>
    <lineage>
        <taxon>Bacteria</taxon>
        <taxon>Bacillati</taxon>
        <taxon>Cyanobacteriota</taxon>
        <taxon>Cyanophyceae</taxon>
        <taxon>Nostocales</taxon>
        <taxon>Aphanizomenonaceae</taxon>
        <taxon>Sphaerospermopsis</taxon>
        <taxon>Sphaerospermopsis aphanizomenoides</taxon>
    </lineage>
</organism>
<protein>
    <recommendedName>
        <fullName evidence="3">ATPase involved in DNA repair</fullName>
    </recommendedName>
</protein>
<name>A0ABR9VF55_9CYAN</name>
<dbReference type="EMBL" id="JADEWB010000060">
    <property type="protein sequence ID" value="MBE9236757.1"/>
    <property type="molecule type" value="Genomic_DNA"/>
</dbReference>
<reference evidence="1 2" key="1">
    <citation type="submission" date="2020-10" db="EMBL/GenBank/DDBJ databases">
        <authorList>
            <person name="Castelo-Branco R."/>
            <person name="Eusebio N."/>
            <person name="Adriana R."/>
            <person name="Vieira A."/>
            <person name="Brugerolle De Fraissinette N."/>
            <person name="Rezende De Castro R."/>
            <person name="Schneider M.P."/>
            <person name="Vasconcelos V."/>
            <person name="Leao P.N."/>
        </authorList>
    </citation>
    <scope>NUCLEOTIDE SEQUENCE [LARGE SCALE GENOMIC DNA]</scope>
    <source>
        <strain evidence="1 2">LEGE 00250</strain>
    </source>
</reference>
<gene>
    <name evidence="1" type="ORF">IQ227_12155</name>
</gene>
<sequence length="982" mass="111675">MNNLDEILDKTLKLGSLMSLDFHNPDGIEKQLILISETILDLHHIKGELEPTLKKLEDEIARIDAIRLAKGVVAIGLILLGQKGSDNDNIFSQIGSEIALEIGENFLDEAIHDENHLRQVKKTFADLVQTIDIFIEQGTWLKEISSQCFLGSDNVLSVEIQKHSQTLPSLATQISKLSFSIRLDFGLLQTEIIKENAASVKLALDQLIKIKNKFNSLSSSVDNTSFWGISNHTIKSLFLIFGSAITRIEFNNKNEVTIYIENQQHRLLDIIKQCEEHEQKINSIIAPAKFIQNFINTCINNKDILKCIFEEEPKISIEQLHAKVADVIQTAERRLNFDSLPVMQQNLNRMSHVHVQLKNLYTQLNIVTKKINKQGNNPLNFDVITALLGVFGKSITALGLDDNGVIILYNNSLYESVTSVINKCISSKQILEQPTLQLTYLVSFGKECTQHPRLIDALEEVNSNKTVKDIKNDIKTKSRTIKTTFNFANKTVMRHQLEQIQDVQKDLILISKNVNNIINTVEIGKITYIKSTTLENILALFGSISALEFSQKNELFIDFNHKSEKVLDILKFCQQLKPKIESLIQEGEVKIKEAQECLKNPALMKQRHHQQRRKHIQIKTAITASILILITPGVWFGWKRFSQEQLLWNVQTLMSTISDVKQAQDINEIRLMRDKIKQAIVSLEKIPNSFASAYPAAQQDISKFRVQLDTVEKRLQIEEDAATKFESTKQLAIEASILVQNPPLPATVWNEASTKWQEAISILESIPEDSFVAVEAKTKLEQYRNNYAVVSARLSDEIQVSDSIENAKKLSWEAVKITQKPPHSNTTWKQSRDKLEQAINLLERIPKNSPFYAQEQDRLQQYKSNYTIINQRLIIEETAVSKYKQAQNLAKQVEKIAQNTPYTLARLRDAMVKLKQAIKFLNSIPPGTTVSEKANEIAQIYSRNYNTIYTRFQAISTCSSPQSIDCSDANYSFYLESIDSSL</sequence>
<evidence type="ECO:0000313" key="1">
    <source>
        <dbReference type="EMBL" id="MBE9236757.1"/>
    </source>
</evidence>
<dbReference type="Proteomes" id="UP000606776">
    <property type="component" value="Unassembled WGS sequence"/>
</dbReference>
<dbReference type="RefSeq" id="WP_193942862.1">
    <property type="nucleotide sequence ID" value="NZ_JADEWB010000060.1"/>
</dbReference>
<comment type="caution">
    <text evidence="1">The sequence shown here is derived from an EMBL/GenBank/DDBJ whole genome shotgun (WGS) entry which is preliminary data.</text>
</comment>
<proteinExistence type="predicted"/>
<keyword evidence="2" id="KW-1185">Reference proteome</keyword>
<evidence type="ECO:0008006" key="3">
    <source>
        <dbReference type="Google" id="ProtNLM"/>
    </source>
</evidence>
<evidence type="ECO:0000313" key="2">
    <source>
        <dbReference type="Proteomes" id="UP000606776"/>
    </source>
</evidence>
<accession>A0ABR9VF55</accession>